<dbReference type="PANTHER" id="PTHR11439">
    <property type="entry name" value="GAG-POL-RELATED RETROTRANSPOSON"/>
    <property type="match status" value="1"/>
</dbReference>
<name>A0A6L2N158_TANCI</name>
<feature type="compositionally biased region" description="Acidic residues" evidence="2">
    <location>
        <begin position="684"/>
        <end position="697"/>
    </location>
</feature>
<dbReference type="InterPro" id="IPR013103">
    <property type="entry name" value="RVT_2"/>
</dbReference>
<feature type="compositionally biased region" description="Polar residues" evidence="2">
    <location>
        <begin position="73"/>
        <end position="83"/>
    </location>
</feature>
<evidence type="ECO:0000259" key="4">
    <source>
        <dbReference type="Pfam" id="PF25597"/>
    </source>
</evidence>
<dbReference type="Pfam" id="PF25597">
    <property type="entry name" value="SH3_retrovirus"/>
    <property type="match status" value="1"/>
</dbReference>
<gene>
    <name evidence="5" type="ORF">Tci_051135</name>
</gene>
<dbReference type="PANTHER" id="PTHR11439:SF486">
    <property type="entry name" value="RLK (RECEPTOR-LIKE KINASE) PROTEIN, PUTATIVE-RELATED"/>
    <property type="match status" value="1"/>
</dbReference>
<accession>A0A6L2N158</accession>
<feature type="compositionally biased region" description="Basic and acidic residues" evidence="2">
    <location>
        <begin position="107"/>
        <end position="116"/>
    </location>
</feature>
<feature type="region of interest" description="Disordered" evidence="2">
    <location>
        <begin position="68"/>
        <end position="171"/>
    </location>
</feature>
<dbReference type="EMBL" id="BKCJ010007814">
    <property type="protein sequence ID" value="GEU79157.1"/>
    <property type="molecule type" value="Genomic_DNA"/>
</dbReference>
<feature type="region of interest" description="Disordered" evidence="2">
    <location>
        <begin position="684"/>
        <end position="720"/>
    </location>
</feature>
<feature type="compositionally biased region" description="Basic and acidic residues" evidence="2">
    <location>
        <begin position="223"/>
        <end position="235"/>
    </location>
</feature>
<sequence length="1404" mass="156352">MNRSRPSIKPYQRTYDPQAVPFKKRDRFLYANNTTSEEIGNSDDRRVCSRSDVANTGESNKMEIAQIEKKSSNKANDNVTHGASMSPVAMRPSKGRLPLATSASEEDLVKERDGAKKPAINAPSEPQGASVVDGGIKQVDVLKEVTEHEGDGEESSKTEPQGDGGNNDGVVSDEKLFIKQKKDVIQQEGGGDGSTGEPQVDGIQADESKKVIEDGGNENDSNSARDDVNKLHQPEPVKNLDGSNTHSRADTTIKGKNINMIPMIHQCHTISERPFDYMVSEVAVNDGNIDIVSNGAIEYIVISSSDSEQELEDTYSPIVCHGAPLIPVYSIPNPEGGSGGGGNGSQDRGSGDAEQNANYTIRVLGVDIPCRKDTVATNNFSLSKILTGTTTMPEIQTGIQQITSHSASPFLVSGKSDDEKVEEAYEPIIKKDTERWETEAEMIIEFGKSYELCMNARTYDPQAVPFKKRDLFLYAEYTTSEEIGPIDDRRVRSRSDVANTGESNKTEIAQIKKKSSNTDNDEVAHGASMSPVAMRLACLRPFTLPSVGRLPLATSASEEGPVKEKDGAKKPAINLQVSLKSDLHEASEFVVDSPPHTSPLQLGTYTNGYSSKNYVRKFLIALHPKWRVKVTAIEESKDLTSLSLDELIGNLKVREMIIKKDSKIVKVKVKSKSLVLKAKKESSDEECSTSRSEDEEYAMATFQRSRDDKNGKSDRKCFRSGNPNHLIGECLKPPKDKNQRAFVGGSWSDNGEEDDEKVKNETCIVAQASSEVCFESSYFSNENSSIDDLALDNEYDKLCKMSLKIIIKNKRLKATRNRLEKELKELKDKLSTIEKNKGDDLICIKCQSLRIENKNLKEETLKLTKFEKSTRCLHEMLSNQKPSGNKLGLGFNSFEASSSRTKEIKFVKAQKEVSSDGGLINMGSPLSVQARPKAIMGPPPVGTPGSEKSVSLQKSILGPRPKHITVNKVKVSVASDNEVKQFYKPLSKPRVGFSKRNFRSKTPPPRRVNNNYLCAKTPQLKRNIGRHNQPHDFPIKDSGCSKHITGNRKLFSSYKAYNGFNVIFSSNLRGNIIGKGYSQNNKAYIILNKHTKKIKESLNVTFDETPSPSKTSPLVDDDLDEEEAIRETKKKNLENVVEDETLEIDEIVNIKESRNHPLEYVIGNLNQITLRSQAQNQSNFFCFISTIEPKNVNKALGDESWIVAMQEELNQFIANDVWELARLVAQDYNQQKGIDYDETYAPVARLESIRILLAYACALDFKLFQMDVKSEFLNSFINKEVYVAQLQDSLILKNQIRPDIMFSVCLCARFQEAPKTFHLKADKRIFRYIKGTTDLELWYPKGTDIETVVYADSDHARDYVDRKSTSGICTFVGCCLKSWFSKKQAALAISTTEAEYVRAEKACQ</sequence>
<feature type="compositionally biased region" description="Basic and acidic residues" evidence="2">
    <location>
        <begin position="704"/>
        <end position="717"/>
    </location>
</feature>
<feature type="compositionally biased region" description="Polar residues" evidence="2">
    <location>
        <begin position="498"/>
        <end position="507"/>
    </location>
</feature>
<feature type="region of interest" description="Disordered" evidence="2">
    <location>
        <begin position="486"/>
        <end position="523"/>
    </location>
</feature>
<feature type="domain" description="Retroviral polymerase SH3-like" evidence="4">
    <location>
        <begin position="1076"/>
        <end position="1111"/>
    </location>
</feature>
<feature type="compositionally biased region" description="Basic and acidic residues" evidence="2">
    <location>
        <begin position="140"/>
        <end position="157"/>
    </location>
</feature>
<feature type="region of interest" description="Disordered" evidence="2">
    <location>
        <begin position="184"/>
        <end position="250"/>
    </location>
</feature>
<reference evidence="5" key="1">
    <citation type="journal article" date="2019" name="Sci. Rep.">
        <title>Draft genome of Tanacetum cinerariifolium, the natural source of mosquito coil.</title>
        <authorList>
            <person name="Yamashiro T."/>
            <person name="Shiraishi A."/>
            <person name="Satake H."/>
            <person name="Nakayama K."/>
        </authorList>
    </citation>
    <scope>NUCLEOTIDE SEQUENCE</scope>
</reference>
<protein>
    <submittedName>
        <fullName evidence="5">Gag-Pol polyprotein</fullName>
    </submittedName>
</protein>
<comment type="caution">
    <text evidence="5">The sequence shown here is derived from an EMBL/GenBank/DDBJ whole genome shotgun (WGS) entry which is preliminary data.</text>
</comment>
<keyword evidence="1" id="KW-0175">Coiled coil</keyword>
<proteinExistence type="predicted"/>
<feature type="domain" description="Reverse transcriptase Ty1/copia-type" evidence="3">
    <location>
        <begin position="1200"/>
        <end position="1286"/>
    </location>
</feature>
<dbReference type="InterPro" id="IPR057670">
    <property type="entry name" value="SH3_retrovirus"/>
</dbReference>
<organism evidence="5">
    <name type="scientific">Tanacetum cinerariifolium</name>
    <name type="common">Dalmatian daisy</name>
    <name type="synonym">Chrysanthemum cinerariifolium</name>
    <dbReference type="NCBI Taxonomy" id="118510"/>
    <lineage>
        <taxon>Eukaryota</taxon>
        <taxon>Viridiplantae</taxon>
        <taxon>Streptophyta</taxon>
        <taxon>Embryophyta</taxon>
        <taxon>Tracheophyta</taxon>
        <taxon>Spermatophyta</taxon>
        <taxon>Magnoliopsida</taxon>
        <taxon>eudicotyledons</taxon>
        <taxon>Gunneridae</taxon>
        <taxon>Pentapetalae</taxon>
        <taxon>asterids</taxon>
        <taxon>campanulids</taxon>
        <taxon>Asterales</taxon>
        <taxon>Asteraceae</taxon>
        <taxon>Asteroideae</taxon>
        <taxon>Anthemideae</taxon>
        <taxon>Anthemidinae</taxon>
        <taxon>Tanacetum</taxon>
    </lineage>
</organism>
<evidence type="ECO:0000259" key="3">
    <source>
        <dbReference type="Pfam" id="PF07727"/>
    </source>
</evidence>
<dbReference type="CDD" id="cd09272">
    <property type="entry name" value="RNase_HI_RT_Ty1"/>
    <property type="match status" value="1"/>
</dbReference>
<evidence type="ECO:0000256" key="1">
    <source>
        <dbReference type="SAM" id="Coils"/>
    </source>
</evidence>
<evidence type="ECO:0000256" key="2">
    <source>
        <dbReference type="SAM" id="MobiDB-lite"/>
    </source>
</evidence>
<evidence type="ECO:0000313" key="5">
    <source>
        <dbReference type="EMBL" id="GEU79157.1"/>
    </source>
</evidence>
<dbReference type="Pfam" id="PF07727">
    <property type="entry name" value="RVT_2"/>
    <property type="match status" value="1"/>
</dbReference>
<feature type="coiled-coil region" evidence="1">
    <location>
        <begin position="809"/>
        <end position="836"/>
    </location>
</feature>
<feature type="region of interest" description="Disordered" evidence="2">
    <location>
        <begin position="330"/>
        <end position="353"/>
    </location>
</feature>
<feature type="compositionally biased region" description="Basic and acidic residues" evidence="2">
    <location>
        <begin position="486"/>
        <end position="495"/>
    </location>
</feature>
<feature type="coiled-coil region" evidence="1">
    <location>
        <begin position="1119"/>
        <end position="1150"/>
    </location>
</feature>